<feature type="transmembrane region" description="Helical" evidence="3">
    <location>
        <begin position="127"/>
        <end position="148"/>
    </location>
</feature>
<accession>A0A4Z2FUJ7</accession>
<organism evidence="4 5">
    <name type="scientific">Liparis tanakae</name>
    <name type="common">Tanaka's snailfish</name>
    <dbReference type="NCBI Taxonomy" id="230148"/>
    <lineage>
        <taxon>Eukaryota</taxon>
        <taxon>Metazoa</taxon>
        <taxon>Chordata</taxon>
        <taxon>Craniata</taxon>
        <taxon>Vertebrata</taxon>
        <taxon>Euteleostomi</taxon>
        <taxon>Actinopterygii</taxon>
        <taxon>Neopterygii</taxon>
        <taxon>Teleostei</taxon>
        <taxon>Neoteleostei</taxon>
        <taxon>Acanthomorphata</taxon>
        <taxon>Eupercaria</taxon>
        <taxon>Perciformes</taxon>
        <taxon>Cottioidei</taxon>
        <taxon>Cottales</taxon>
        <taxon>Liparidae</taxon>
        <taxon>Liparis</taxon>
    </lineage>
</organism>
<keyword evidence="4" id="KW-0813">Transport</keyword>
<dbReference type="Gene3D" id="1.20.1250.20">
    <property type="entry name" value="MFS general substrate transporter like domains"/>
    <property type="match status" value="1"/>
</dbReference>
<dbReference type="Proteomes" id="UP000314294">
    <property type="component" value="Unassembled WGS sequence"/>
</dbReference>
<evidence type="ECO:0000313" key="4">
    <source>
        <dbReference type="EMBL" id="TNN44691.1"/>
    </source>
</evidence>
<dbReference type="AlphaFoldDB" id="A0A4Z2FUJ7"/>
<evidence type="ECO:0000256" key="2">
    <source>
        <dbReference type="SAM" id="MobiDB-lite"/>
    </source>
</evidence>
<proteinExistence type="predicted"/>
<dbReference type="EMBL" id="SRLO01000889">
    <property type="protein sequence ID" value="TNN44691.1"/>
    <property type="molecule type" value="Genomic_DNA"/>
</dbReference>
<sequence>MGVRATRRFMLLPPALFGPKGRDVLAAACFKDFKELHGPPDQRRDEFRPSGSAPSRRRAAALALQGLRSSPRRLGGVCWCHGLADRGAPADHGAPALVQSFMFIPLRRPSLVLLFTRKHKLLETLQAYAFLVFVVVCVSGSVYLYVVLPETKNKTFRDISLSFAKINNMPVPSPDHETEMVLSCKPGASGKLHDDDKMESSF</sequence>
<keyword evidence="5" id="KW-1185">Reference proteome</keyword>
<reference evidence="4 5" key="1">
    <citation type="submission" date="2019-03" db="EMBL/GenBank/DDBJ databases">
        <title>First draft genome of Liparis tanakae, snailfish: a comprehensive survey of snailfish specific genes.</title>
        <authorList>
            <person name="Kim W."/>
            <person name="Song I."/>
            <person name="Jeong J.-H."/>
            <person name="Kim D."/>
            <person name="Kim S."/>
            <person name="Ryu S."/>
            <person name="Song J.Y."/>
            <person name="Lee S.K."/>
        </authorList>
    </citation>
    <scope>NUCLEOTIDE SEQUENCE [LARGE SCALE GENOMIC DNA]</scope>
    <source>
        <tissue evidence="4">Muscle</tissue>
    </source>
</reference>
<dbReference type="GO" id="GO:0016020">
    <property type="term" value="C:membrane"/>
    <property type="evidence" value="ECO:0007669"/>
    <property type="project" value="UniProtKB-SubCell"/>
</dbReference>
<gene>
    <name evidence="4" type="primary">SLC2A9_3</name>
    <name evidence="4" type="ORF">EYF80_045120</name>
</gene>
<evidence type="ECO:0000256" key="1">
    <source>
        <dbReference type="ARBA" id="ARBA00004141"/>
    </source>
</evidence>
<dbReference type="InterPro" id="IPR036259">
    <property type="entry name" value="MFS_trans_sf"/>
</dbReference>
<feature type="region of interest" description="Disordered" evidence="2">
    <location>
        <begin position="36"/>
        <end position="56"/>
    </location>
</feature>
<keyword evidence="3" id="KW-0812">Transmembrane</keyword>
<keyword evidence="4" id="KW-0762">Sugar transport</keyword>
<protein>
    <submittedName>
        <fullName evidence="4">Solute carrier family 2, facilitated glucose transporter member 9</fullName>
    </submittedName>
</protein>
<dbReference type="OrthoDB" id="8959409at2759"/>
<keyword evidence="3" id="KW-0472">Membrane</keyword>
<evidence type="ECO:0000256" key="3">
    <source>
        <dbReference type="SAM" id="Phobius"/>
    </source>
</evidence>
<feature type="compositionally biased region" description="Basic and acidic residues" evidence="2">
    <location>
        <begin position="36"/>
        <end position="48"/>
    </location>
</feature>
<comment type="subcellular location">
    <subcellularLocation>
        <location evidence="1">Membrane</location>
        <topology evidence="1">Multi-pass membrane protein</topology>
    </subcellularLocation>
</comment>
<comment type="caution">
    <text evidence="4">The sequence shown here is derived from an EMBL/GenBank/DDBJ whole genome shotgun (WGS) entry which is preliminary data.</text>
</comment>
<keyword evidence="3" id="KW-1133">Transmembrane helix</keyword>
<evidence type="ECO:0000313" key="5">
    <source>
        <dbReference type="Proteomes" id="UP000314294"/>
    </source>
</evidence>
<name>A0A4Z2FUJ7_9TELE</name>